<gene>
    <name evidence="2" type="ORF">ET471_07715</name>
</gene>
<reference evidence="2 3" key="1">
    <citation type="submission" date="2019-01" db="EMBL/GenBank/DDBJ databases">
        <title>Genome sequencing of strain FW10M-9.</title>
        <authorList>
            <person name="Heo J."/>
            <person name="Kim S.-J."/>
            <person name="Kim J.-S."/>
            <person name="Hong S.-B."/>
            <person name="Kwon S.-W."/>
        </authorList>
    </citation>
    <scope>NUCLEOTIDE SEQUENCE [LARGE SCALE GENOMIC DNA]</scope>
    <source>
        <strain evidence="2 3">FW10M-9</strain>
    </source>
</reference>
<dbReference type="RefSeq" id="WP_129187413.1">
    <property type="nucleotide sequence ID" value="NZ_CP035493.1"/>
</dbReference>
<organism evidence="2 3">
    <name type="scientific">Xylanimonas protaetiae</name>
    <dbReference type="NCBI Taxonomy" id="2509457"/>
    <lineage>
        <taxon>Bacteria</taxon>
        <taxon>Bacillati</taxon>
        <taxon>Actinomycetota</taxon>
        <taxon>Actinomycetes</taxon>
        <taxon>Micrococcales</taxon>
        <taxon>Promicromonosporaceae</taxon>
        <taxon>Xylanimonas</taxon>
    </lineage>
</organism>
<dbReference type="AlphaFoldDB" id="A0A4P6F282"/>
<sequence>MIDGAAGAPAGGAGAGDGAAGDSAAGDPAAAAAAPGLTVDVPQDVPLPADEGLPVVLGGNEDADVYAVPAELTATDLEIAGIRAVALVSVPVRPGSDERRNALKLVADHVKVTGFRLRTFAGADDRSGGTDTTADHVTMDGRATMYITSLTASGPDGSTFTVDADDPPRTLTSLVLAAVRPTVGLLGATSDQQEWAGFHERVWAS</sequence>
<feature type="compositionally biased region" description="Gly residues" evidence="1">
    <location>
        <begin position="9"/>
        <end position="19"/>
    </location>
</feature>
<proteinExistence type="predicted"/>
<feature type="compositionally biased region" description="Low complexity" evidence="1">
    <location>
        <begin position="20"/>
        <end position="29"/>
    </location>
</feature>
<name>A0A4P6F282_9MICO</name>
<dbReference type="Proteomes" id="UP000292118">
    <property type="component" value="Chromosome"/>
</dbReference>
<evidence type="ECO:0000313" key="2">
    <source>
        <dbReference type="EMBL" id="QAY69930.1"/>
    </source>
</evidence>
<evidence type="ECO:0000256" key="1">
    <source>
        <dbReference type="SAM" id="MobiDB-lite"/>
    </source>
</evidence>
<dbReference type="EMBL" id="CP035493">
    <property type="protein sequence ID" value="QAY69930.1"/>
    <property type="molecule type" value="Genomic_DNA"/>
</dbReference>
<feature type="region of interest" description="Disordered" evidence="1">
    <location>
        <begin position="1"/>
        <end position="29"/>
    </location>
</feature>
<protein>
    <submittedName>
        <fullName evidence="2">Uncharacterized protein</fullName>
    </submittedName>
</protein>
<accession>A0A4P6F282</accession>
<dbReference type="OrthoDB" id="3535986at2"/>
<dbReference type="KEGG" id="xya:ET471_07715"/>
<evidence type="ECO:0000313" key="3">
    <source>
        <dbReference type="Proteomes" id="UP000292118"/>
    </source>
</evidence>
<keyword evidence="3" id="KW-1185">Reference proteome</keyword>